<dbReference type="PANTHER" id="PTHR13366">
    <property type="entry name" value="MALARIA ANTIGEN-RELATED"/>
    <property type="match status" value="1"/>
</dbReference>
<proteinExistence type="predicted"/>
<sequence>MEWKHLPRNEGLVGLKQQDANYRERLEETSKGRLEYLVRNIAETICQQLENQQDEQVVHLHGNQSLSILLLDCDSTEAATCCKHLAHVVGSLFSCLQGSFHRYRCTKHRPEKNDWRDSDLISSLELVASELIKLLVYLQRNYAADHTNELYFVFSVKLVRVVALYVLTNLLEHTRNHTRVYQSFWKCLDEEVESCLKLGGLPSITIDVVSASCESGKMVSLCWHRILQEALDSIGKFLSSQQGKQLIKEKLQTTVLLVLRVATRIEAICSSNHSYWGFKTCLDSVEAQRSSSSTSEWIDSDDQYKPNGTFRTQLKALVLVQQLASNFGYELVSIWSIIFPHGTKDMQNDSLVALLLHSPFPRIRLVSAKCISEIVSFGKNFLSRMVVASWKSTDRVALPREVQHIMSVLHQSICLALFKEQHSSVLPAIVRCVSILFKIFPYHLLGTTNRPEIQSFHKDIFVALNRLVTILLDILKRDRTDDTTYSAVVSSFGNLLSIPFPYPLYEANDMLRESQSLLTLITGDEGVLASLIDMRNKHLSSGSLLADTYSALCQVSTCYFSTIFDKLMQLPSWKQEIIDSLLYPSKNEALPFLVIKFIHSLFKSLLQEESDHHQDARFEHCSIISWEQVFEFWCCITHPFFVAADISHLSSHVMSLVLGVVAMLPFILLRVHQPATSQNQLLFLKEMIRFIRKYLEPGNSASVRGAATCAYFRATEVSIFYYGDVPGDVLDIVEMTIHCLLTENVEWAFFSKATEALIDLFKLVQADQKERQAFKHVSKYLFQRGEDLAYHVLRIYPTKASVFRISIVRLLGSLVTFHDSDDRCFLLEYPCVADKVIDWLCNIVVDGRQTVNSRCLSETKLLWNACYMLSFIALHCAHPTSIESLQRRRQCTLFRSVFHRLQQEEVSYGNIKVLLACVHVLCGLSHVPIDSVHRQYVEYLYHKASTNGRESTKQWERKWRLLLEQLEKLKGLWMCDAH</sequence>
<dbReference type="InterPro" id="IPR052107">
    <property type="entry name" value="HEAT6"/>
</dbReference>
<reference evidence="2 3" key="1">
    <citation type="submission" date="2022-07" db="EMBL/GenBank/DDBJ databases">
        <title>Genome-wide signatures of adaptation to extreme environments.</title>
        <authorList>
            <person name="Cho C.H."/>
            <person name="Yoon H.S."/>
        </authorList>
    </citation>
    <scope>NUCLEOTIDE SEQUENCE [LARGE SCALE GENOMIC DNA]</scope>
    <source>
        <strain evidence="2 3">108.79 E11</strain>
    </source>
</reference>
<dbReference type="EMBL" id="JANCYU010000068">
    <property type="protein sequence ID" value="KAK4528728.1"/>
    <property type="molecule type" value="Genomic_DNA"/>
</dbReference>
<feature type="domain" description="DUF4042" evidence="1">
    <location>
        <begin position="314"/>
        <end position="445"/>
    </location>
</feature>
<dbReference type="SUPFAM" id="SSF48371">
    <property type="entry name" value="ARM repeat"/>
    <property type="match status" value="1"/>
</dbReference>
<dbReference type="AlphaFoldDB" id="A0AAV9IN73"/>
<comment type="caution">
    <text evidence="2">The sequence shown here is derived from an EMBL/GenBank/DDBJ whole genome shotgun (WGS) entry which is preliminary data.</text>
</comment>
<dbReference type="InterPro" id="IPR025283">
    <property type="entry name" value="DUF4042"/>
</dbReference>
<protein>
    <recommendedName>
        <fullName evidence="1">DUF4042 domain-containing protein</fullName>
    </recommendedName>
</protein>
<dbReference type="InterPro" id="IPR016024">
    <property type="entry name" value="ARM-type_fold"/>
</dbReference>
<gene>
    <name evidence="2" type="ORF">GAYE_SCF63G6673</name>
</gene>
<keyword evidence="3" id="KW-1185">Reference proteome</keyword>
<evidence type="ECO:0000313" key="2">
    <source>
        <dbReference type="EMBL" id="KAK4528728.1"/>
    </source>
</evidence>
<dbReference type="Pfam" id="PF13251">
    <property type="entry name" value="DUF4042"/>
    <property type="match status" value="1"/>
</dbReference>
<evidence type="ECO:0000313" key="3">
    <source>
        <dbReference type="Proteomes" id="UP001300502"/>
    </source>
</evidence>
<accession>A0AAV9IN73</accession>
<name>A0AAV9IN73_9RHOD</name>
<evidence type="ECO:0000259" key="1">
    <source>
        <dbReference type="Pfam" id="PF13251"/>
    </source>
</evidence>
<dbReference type="PANTHER" id="PTHR13366:SF0">
    <property type="entry name" value="HEAT REPEAT-CONTAINING PROTEIN 6"/>
    <property type="match status" value="1"/>
</dbReference>
<organism evidence="2 3">
    <name type="scientific">Galdieria yellowstonensis</name>
    <dbReference type="NCBI Taxonomy" id="3028027"/>
    <lineage>
        <taxon>Eukaryota</taxon>
        <taxon>Rhodophyta</taxon>
        <taxon>Bangiophyceae</taxon>
        <taxon>Galdieriales</taxon>
        <taxon>Galdieriaceae</taxon>
        <taxon>Galdieria</taxon>
    </lineage>
</organism>
<dbReference type="Proteomes" id="UP001300502">
    <property type="component" value="Unassembled WGS sequence"/>
</dbReference>